<feature type="transmembrane region" description="Helical" evidence="1">
    <location>
        <begin position="124"/>
        <end position="140"/>
    </location>
</feature>
<name>A0A919NCQ4_9ACTN</name>
<keyword evidence="1" id="KW-1133">Transmembrane helix</keyword>
<dbReference type="Proteomes" id="UP000629619">
    <property type="component" value="Unassembled WGS sequence"/>
</dbReference>
<proteinExistence type="predicted"/>
<organism evidence="2 3">
    <name type="scientific">Actinoplanes siamensis</name>
    <dbReference type="NCBI Taxonomy" id="1223317"/>
    <lineage>
        <taxon>Bacteria</taxon>
        <taxon>Bacillati</taxon>
        <taxon>Actinomycetota</taxon>
        <taxon>Actinomycetes</taxon>
        <taxon>Micromonosporales</taxon>
        <taxon>Micromonosporaceae</taxon>
        <taxon>Actinoplanes</taxon>
    </lineage>
</organism>
<evidence type="ECO:0000313" key="2">
    <source>
        <dbReference type="EMBL" id="GIF08461.1"/>
    </source>
</evidence>
<feature type="transmembrane region" description="Helical" evidence="1">
    <location>
        <begin position="101"/>
        <end position="118"/>
    </location>
</feature>
<keyword evidence="1" id="KW-0472">Membrane</keyword>
<reference evidence="2" key="1">
    <citation type="submission" date="2021-01" db="EMBL/GenBank/DDBJ databases">
        <title>Whole genome shotgun sequence of Actinoplanes siamensis NBRC 109076.</title>
        <authorList>
            <person name="Komaki H."/>
            <person name="Tamura T."/>
        </authorList>
    </citation>
    <scope>NUCLEOTIDE SEQUENCE</scope>
    <source>
        <strain evidence="2">NBRC 109076</strain>
    </source>
</reference>
<comment type="caution">
    <text evidence="2">The sequence shown here is derived from an EMBL/GenBank/DDBJ whole genome shotgun (WGS) entry which is preliminary data.</text>
</comment>
<feature type="transmembrane region" description="Helical" evidence="1">
    <location>
        <begin position="30"/>
        <end position="47"/>
    </location>
</feature>
<gene>
    <name evidence="2" type="ORF">Asi03nite_59990</name>
</gene>
<accession>A0A919NCQ4</accession>
<evidence type="ECO:0000256" key="1">
    <source>
        <dbReference type="SAM" id="Phobius"/>
    </source>
</evidence>
<keyword evidence="1" id="KW-0812">Transmembrane</keyword>
<evidence type="ECO:0000313" key="3">
    <source>
        <dbReference type="Proteomes" id="UP000629619"/>
    </source>
</evidence>
<protein>
    <submittedName>
        <fullName evidence="2">Uncharacterized protein</fullName>
    </submittedName>
</protein>
<dbReference type="AlphaFoldDB" id="A0A919NCQ4"/>
<sequence length="155" mass="17882">MWLRSQIAGLLWGGFMYLFAADEPHTVTQAAVYLAGGMVFGLAFWWLTRSQERRLFGDLSDAERATATAAVRAGRRPEDPRLRDAATRLARRWTRRGTRPAYHVIVFVFFLLLSIYVAIDVTPWSWFGVVFWPLAGWLSWRTERGQRLAAERFLS</sequence>
<dbReference type="EMBL" id="BOMW01000063">
    <property type="protein sequence ID" value="GIF08461.1"/>
    <property type="molecule type" value="Genomic_DNA"/>
</dbReference>
<keyword evidence="3" id="KW-1185">Reference proteome</keyword>